<dbReference type="SUPFAM" id="SSF140459">
    <property type="entry name" value="PE/PPE dimer-like"/>
    <property type="match status" value="1"/>
</dbReference>
<dbReference type="Gene3D" id="1.10.287.850">
    <property type="entry name" value="HP0062-like domain"/>
    <property type="match status" value="1"/>
</dbReference>
<dbReference type="InterPro" id="IPR038332">
    <property type="entry name" value="PPE_sf"/>
</dbReference>
<evidence type="ECO:0000313" key="2">
    <source>
        <dbReference type="EMBL" id="ORC09903.1"/>
    </source>
</evidence>
<evidence type="ECO:0000313" key="3">
    <source>
        <dbReference type="EMBL" id="VAZ93774.1"/>
    </source>
</evidence>
<reference evidence="3 5" key="2">
    <citation type="submission" date="2018-09" db="EMBL/GenBank/DDBJ databases">
        <authorList>
            <person name="Tagini F."/>
        </authorList>
    </citation>
    <scope>NUCLEOTIDE SEQUENCE [LARGE SCALE GENOMIC DNA]</scope>
    <source>
        <strain evidence="3 5">MK4</strain>
    </source>
</reference>
<dbReference type="EMBL" id="MWQA01000001">
    <property type="protein sequence ID" value="ORC09903.1"/>
    <property type="molecule type" value="Genomic_DNA"/>
</dbReference>
<evidence type="ECO:0000313" key="5">
    <source>
        <dbReference type="Proteomes" id="UP000271464"/>
    </source>
</evidence>
<dbReference type="Proteomes" id="UP000271464">
    <property type="component" value="Unassembled WGS sequence"/>
</dbReference>
<name>A0A8E2LR10_9MYCO</name>
<dbReference type="AlphaFoldDB" id="A0A8E2LR10"/>
<dbReference type="Pfam" id="PF00934">
    <property type="entry name" value="PE"/>
    <property type="match status" value="1"/>
</dbReference>
<dbReference type="InterPro" id="IPR000084">
    <property type="entry name" value="PE-PGRS_N"/>
</dbReference>
<evidence type="ECO:0000313" key="4">
    <source>
        <dbReference type="Proteomes" id="UP000192335"/>
    </source>
</evidence>
<dbReference type="Proteomes" id="UP000192335">
    <property type="component" value="Unassembled WGS sequence"/>
</dbReference>
<sequence>MSFMFMVPELVEAAAQDLVGLRSGINEATAVAAAPTTRILAAGGDEVSAAISAMFSAHGQEFQAISAQAGAFHDEFVSLLNAGAGAYASAEAAGAQSLLNAVNAPAQALLGAPLIGGNTAAAARALASGAAAALVSGPIQAELQSISQSITNASAAIRTFGATVAGPYQSLFSNTVANLQSLGSAVAANPAPLLHQLIANQLGYGQVAATALHNAVTNFPAVLANAPATVQAAFRALATADPAAFLHQVITNQMGFAQTVATSLQSAGQDFNAGLHALPAAYQTAYQEFMAGNVNGAVDTLGSGFGKLFLTGFDVSVGPIDPAGDPPLITITPTGTLGDLLPIFAIPGQMAQNFTNLIPPSIPAQMAQNATNVIKALTNTSLTSVLEPFADPTSPIGLGIVIDANMGLPLALAIDGLGGPVSGLHALGSSASAFVNAVQTGNALGAFGAVLDAPAVVADGFLNGQTTFPLTIDVVGIPTTLNLPFSGILVPPGPYTAVDDLTGFGLGPLFLDSTVVGTPLGGIVPGLLDFLPEQLAMAIGAPAPAGSLSS</sequence>
<comment type="caution">
    <text evidence="2">The sequence shown here is derived from an EMBL/GenBank/DDBJ whole genome shotgun (WGS) entry which is preliminary data.</text>
</comment>
<evidence type="ECO:0000259" key="1">
    <source>
        <dbReference type="Pfam" id="PF00934"/>
    </source>
</evidence>
<dbReference type="OrthoDB" id="4740140at2"/>
<reference evidence="2 4" key="1">
    <citation type="submission" date="2017-02" db="EMBL/GenBank/DDBJ databases">
        <title>Mycobacterium kansasii genomes.</title>
        <authorList>
            <person name="Borowka P."/>
            <person name="Strapagiel D."/>
            <person name="Marciniak B."/>
            <person name="Lach J."/>
            <person name="Bakula Z."/>
            <person name="Van Ingen J."/>
            <person name="Safianowska A."/>
            <person name="Brzostek A."/>
            <person name="Dziadek J."/>
            <person name="Jagielski T."/>
        </authorList>
    </citation>
    <scope>NUCLEOTIDE SEQUENCE [LARGE SCALE GENOMIC DNA]</scope>
    <source>
        <strain evidence="2 4">12MK</strain>
    </source>
</reference>
<organism evidence="2 4">
    <name type="scientific">Mycobacterium persicum</name>
    <dbReference type="NCBI Taxonomy" id="1487726"/>
    <lineage>
        <taxon>Bacteria</taxon>
        <taxon>Bacillati</taxon>
        <taxon>Actinomycetota</taxon>
        <taxon>Actinomycetes</taxon>
        <taxon>Mycobacteriales</taxon>
        <taxon>Mycobacteriaceae</taxon>
        <taxon>Mycobacterium</taxon>
    </lineage>
</organism>
<dbReference type="EMBL" id="UPHM01000056">
    <property type="protein sequence ID" value="VAZ93774.1"/>
    <property type="molecule type" value="Genomic_DNA"/>
</dbReference>
<protein>
    <submittedName>
        <fullName evidence="3">PE-PGRS family protein PE_PGRS30</fullName>
    </submittedName>
</protein>
<feature type="domain" description="PE" evidence="1">
    <location>
        <begin position="4"/>
        <end position="93"/>
    </location>
</feature>
<proteinExistence type="predicted"/>
<accession>A0A8E2LR10</accession>
<gene>
    <name evidence="2" type="ORF">B4U45_28225</name>
    <name evidence="3" type="ORF">LAUMK4_02584</name>
</gene>
<keyword evidence="5" id="KW-1185">Reference proteome</keyword>